<dbReference type="Pfam" id="PF18701">
    <property type="entry name" value="DUF5641"/>
    <property type="match status" value="1"/>
</dbReference>
<accession>A0A8B8GP11</accession>
<dbReference type="SUPFAM" id="SSF53098">
    <property type="entry name" value="Ribonuclease H-like"/>
    <property type="match status" value="1"/>
</dbReference>
<evidence type="ECO:0000313" key="2">
    <source>
        <dbReference type="Proteomes" id="UP000694846"/>
    </source>
</evidence>
<feature type="domain" description="Integrase catalytic" evidence="1">
    <location>
        <begin position="1"/>
        <end position="121"/>
    </location>
</feature>
<dbReference type="RefSeq" id="XP_025424077.1">
    <property type="nucleotide sequence ID" value="XM_025568292.1"/>
</dbReference>
<organism evidence="2 3">
    <name type="scientific">Sipha flava</name>
    <name type="common">yellow sugarcane aphid</name>
    <dbReference type="NCBI Taxonomy" id="143950"/>
    <lineage>
        <taxon>Eukaryota</taxon>
        <taxon>Metazoa</taxon>
        <taxon>Ecdysozoa</taxon>
        <taxon>Arthropoda</taxon>
        <taxon>Hexapoda</taxon>
        <taxon>Insecta</taxon>
        <taxon>Pterygota</taxon>
        <taxon>Neoptera</taxon>
        <taxon>Paraneoptera</taxon>
        <taxon>Hemiptera</taxon>
        <taxon>Sternorrhyncha</taxon>
        <taxon>Aphidomorpha</taxon>
        <taxon>Aphidoidea</taxon>
        <taxon>Aphididae</taxon>
        <taxon>Sipha</taxon>
    </lineage>
</organism>
<dbReference type="AlphaFoldDB" id="A0A8B8GP11"/>
<dbReference type="GO" id="GO:0003676">
    <property type="term" value="F:nucleic acid binding"/>
    <property type="evidence" value="ECO:0007669"/>
    <property type="project" value="InterPro"/>
</dbReference>
<dbReference type="Gene3D" id="3.30.420.10">
    <property type="entry name" value="Ribonuclease H-like superfamily/Ribonuclease H"/>
    <property type="match status" value="1"/>
</dbReference>
<dbReference type="InterPro" id="IPR012337">
    <property type="entry name" value="RNaseH-like_sf"/>
</dbReference>
<dbReference type="OrthoDB" id="6623674at2759"/>
<dbReference type="PANTHER" id="PTHR47331">
    <property type="entry name" value="PHD-TYPE DOMAIN-CONTAINING PROTEIN"/>
    <property type="match status" value="1"/>
</dbReference>
<dbReference type="GO" id="GO:0015074">
    <property type="term" value="P:DNA integration"/>
    <property type="evidence" value="ECO:0007669"/>
    <property type="project" value="InterPro"/>
</dbReference>
<sequence length="222" mass="25312">MARRGRCKTIYSDNGTNFVGAQRELSSYVQSVGSLMAQEGIEWRFNPPSALHFGGLWESAVKSAKHHLTRMMGEAKLTLSELSTLLCQIEACLNSRPITPMSSDPSDAEALTPAHFLIGRAMSLPPEPCLINESPSQVRRWKYVQLLMQTFWRRWQSEYLPQFQVRGKWFSRTSPIQVGNVVIIKDEAAPPMRWKLGVVVDLHPERTAKLEWSLLGLQREFR</sequence>
<dbReference type="PROSITE" id="PS50994">
    <property type="entry name" value="INTEGRASE"/>
    <property type="match status" value="1"/>
</dbReference>
<dbReference type="InterPro" id="IPR036397">
    <property type="entry name" value="RNaseH_sf"/>
</dbReference>
<evidence type="ECO:0000313" key="3">
    <source>
        <dbReference type="RefSeq" id="XP_025424077.1"/>
    </source>
</evidence>
<dbReference type="InterPro" id="IPR001584">
    <property type="entry name" value="Integrase_cat-core"/>
</dbReference>
<name>A0A8B8GP11_9HEMI</name>
<dbReference type="Proteomes" id="UP000694846">
    <property type="component" value="Unplaced"/>
</dbReference>
<keyword evidence="2" id="KW-1185">Reference proteome</keyword>
<gene>
    <name evidence="3" type="primary">LOC112693294</name>
</gene>
<protein>
    <submittedName>
        <fullName evidence="3">Uncharacterized protein LOC112693294</fullName>
    </submittedName>
</protein>
<proteinExistence type="predicted"/>
<dbReference type="InterPro" id="IPR040676">
    <property type="entry name" value="DUF5641"/>
</dbReference>
<dbReference type="GeneID" id="112693294"/>
<evidence type="ECO:0000259" key="1">
    <source>
        <dbReference type="PROSITE" id="PS50994"/>
    </source>
</evidence>
<reference evidence="3" key="1">
    <citation type="submission" date="2025-08" db="UniProtKB">
        <authorList>
            <consortium name="RefSeq"/>
        </authorList>
    </citation>
    <scope>IDENTIFICATION</scope>
    <source>
        <tissue evidence="3">Whole body</tissue>
    </source>
</reference>